<dbReference type="GeneID" id="105363351"/>
<reference evidence="4" key="1">
    <citation type="submission" date="2025-08" db="UniProtKB">
        <authorList>
            <consortium name="RefSeq"/>
        </authorList>
    </citation>
    <scope>IDENTIFICATION</scope>
</reference>
<feature type="compositionally biased region" description="Polar residues" evidence="1">
    <location>
        <begin position="872"/>
        <end position="892"/>
    </location>
</feature>
<feature type="chain" id="PRO_5042501926" evidence="2">
    <location>
        <begin position="28"/>
        <end position="1074"/>
    </location>
</feature>
<keyword evidence="2" id="KW-0732">Signal</keyword>
<evidence type="ECO:0000256" key="1">
    <source>
        <dbReference type="SAM" id="MobiDB-lite"/>
    </source>
</evidence>
<feature type="compositionally biased region" description="Basic and acidic residues" evidence="1">
    <location>
        <begin position="467"/>
        <end position="483"/>
    </location>
</feature>
<feature type="compositionally biased region" description="Basic and acidic residues" evidence="1">
    <location>
        <begin position="360"/>
        <end position="418"/>
    </location>
</feature>
<evidence type="ECO:0000256" key="2">
    <source>
        <dbReference type="SAM" id="SignalP"/>
    </source>
</evidence>
<sequence length="1074" mass="124468">MCNYENRATMKLFSLICLICVLAIIEADVINNIKLYDGKIKSSMHKNNANENDHKMVHLIEQQMLLLNKSGDAARDKRALGILLQGFMEALGYTVTPLQVASLANPAPMSQMSPMKLQPKAPMPMAPAKSNATSATATLPPRQRETLRFTGVLNFGNNVNTSNLVNHLAQYEQLFHRNGSVGLTAPPPASAPKSKIDPRSQQPLPEPLFVKIPLPIAPSLLPSQPQLPISLQNNYRDEYANDQEKVYQSNRNTEGNQGDYEEEDDKSQHSEEYEHKQEIYHEPKDKNYEYDSYEKPNEKNSEKEYKNNKKIVNYSVENKEIYDPSEVSEEVPITNTKFRHTMYVNEPDWKKNHEEQLYKLAAEQEAHAEALAEENSKRENNRNREHELDEENNDFHNSREKEISDHNEEKRARYEIISKKQPYYNENNEDDSGSSEKENYNRNREENDNDDYQEESNVSDTPPIYTRYEETATDISKENRVVTDKYVTQDYDKYTSSNNGPSSDYHKVYVDSEEQKKRQENEPNKYYFTVPINYDQENSQPDHTLRDSYGESLENPNGKVDERVSSYFTMFKNPETGIYDPNRIREYESSRIPYDHIDLVKGFKRIQNEYGLPENKYEEYDINHDKIEHRAKSYSQGLSTKKHKQEKSANESKKSLTKVQPEIMNCDCNTKKIDGQSEEARNHGKSVTTGLLPSRISEVPTNYHSTVKYQHEPVDYDQSIIARLTSYNQPITARFEDTGKYTNTPSYTTLYQRQTTIRPIESTSRVKLTTERLLQETESKEIRAWPAPFDYAFDNSDRNDVIFNATPTTNLYKTLNNQSPVYAIPYDKTKSNCYQAHLLPAKNFANNFQLLQRDNENIRYNIDNRNKRQRRPTNSSKNTRVNNNRQQMSSSILKKYDSTLPPPSAKDDFEQGRQRQSDMERSVNYENGTGTPTNPAQTGETLTPHPEGSYITKIPPQEWKNRHRPESVGNQKNQKVVKVQTKKNYDNYPPVNNKSSSNLESSNYVEKDGILIIPEPTPYYYNERVDEFTDEPLNEAENVKIKEYRNRIESVKVSNLKRLYPTASTQVLRLSSNL</sequence>
<gene>
    <name evidence="4" type="primary">LOC105363351</name>
</gene>
<dbReference type="KEGG" id="csol:105363351"/>
<evidence type="ECO:0000313" key="3">
    <source>
        <dbReference type="Proteomes" id="UP000695007"/>
    </source>
</evidence>
<feature type="region of interest" description="Disordered" evidence="1">
    <location>
        <begin position="859"/>
        <end position="949"/>
    </location>
</feature>
<feature type="region of interest" description="Disordered" evidence="1">
    <location>
        <begin position="633"/>
        <end position="656"/>
    </location>
</feature>
<accession>A0AAJ7DWU2</accession>
<dbReference type="Proteomes" id="UP000695007">
    <property type="component" value="Unplaced"/>
</dbReference>
<proteinExistence type="predicted"/>
<dbReference type="AlphaFoldDB" id="A0AAJ7DWU2"/>
<feature type="region of interest" description="Disordered" evidence="1">
    <location>
        <begin position="248"/>
        <end position="308"/>
    </location>
</feature>
<evidence type="ECO:0000313" key="4">
    <source>
        <dbReference type="RefSeq" id="XP_011499320.1"/>
    </source>
</evidence>
<feature type="compositionally biased region" description="Basic and acidic residues" evidence="1">
    <location>
        <begin position="905"/>
        <end position="923"/>
    </location>
</feature>
<keyword evidence="3" id="KW-1185">Reference proteome</keyword>
<feature type="compositionally biased region" description="Polar residues" evidence="1">
    <location>
        <begin position="924"/>
        <end position="941"/>
    </location>
</feature>
<feature type="signal peptide" evidence="2">
    <location>
        <begin position="1"/>
        <end position="27"/>
    </location>
</feature>
<feature type="compositionally biased region" description="Basic and acidic residues" evidence="1">
    <location>
        <begin position="434"/>
        <end position="446"/>
    </location>
</feature>
<protein>
    <submittedName>
        <fullName evidence="4">Uncharacterized protein LOC105363351</fullName>
    </submittedName>
</protein>
<dbReference type="RefSeq" id="XP_011499320.1">
    <property type="nucleotide sequence ID" value="XM_011501018.1"/>
</dbReference>
<organism evidence="3 4">
    <name type="scientific">Ceratosolen solmsi marchali</name>
    <dbReference type="NCBI Taxonomy" id="326594"/>
    <lineage>
        <taxon>Eukaryota</taxon>
        <taxon>Metazoa</taxon>
        <taxon>Ecdysozoa</taxon>
        <taxon>Arthropoda</taxon>
        <taxon>Hexapoda</taxon>
        <taxon>Insecta</taxon>
        <taxon>Pterygota</taxon>
        <taxon>Neoptera</taxon>
        <taxon>Endopterygota</taxon>
        <taxon>Hymenoptera</taxon>
        <taxon>Apocrita</taxon>
        <taxon>Proctotrupomorpha</taxon>
        <taxon>Chalcidoidea</taxon>
        <taxon>Agaonidae</taxon>
        <taxon>Agaoninae</taxon>
        <taxon>Ceratosolen</taxon>
    </lineage>
</organism>
<feature type="region of interest" description="Disordered" evidence="1">
    <location>
        <begin position="118"/>
        <end position="138"/>
    </location>
</feature>
<feature type="region of interest" description="Disordered" evidence="1">
    <location>
        <begin position="360"/>
        <end position="558"/>
    </location>
</feature>
<feature type="compositionally biased region" description="Basic and acidic residues" evidence="1">
    <location>
        <begin position="266"/>
        <end position="307"/>
    </location>
</feature>
<name>A0AAJ7DWU2_9HYME</name>
<feature type="compositionally biased region" description="Basic and acidic residues" evidence="1">
    <location>
        <begin position="504"/>
        <end position="523"/>
    </location>
</feature>
<feature type="region of interest" description="Disordered" evidence="1">
    <location>
        <begin position="179"/>
        <end position="206"/>
    </location>
</feature>